<keyword evidence="2" id="KW-1185">Reference proteome</keyword>
<evidence type="ECO:0000313" key="1">
    <source>
        <dbReference type="EMBL" id="MCI82643.1"/>
    </source>
</evidence>
<feature type="non-terminal residue" evidence="1">
    <location>
        <position position="54"/>
    </location>
</feature>
<protein>
    <submittedName>
        <fullName evidence="1">Uncharacterized protein</fullName>
    </submittedName>
</protein>
<name>A0A392V5F1_9FABA</name>
<reference evidence="1 2" key="1">
    <citation type="journal article" date="2018" name="Front. Plant Sci.">
        <title>Red Clover (Trifolium pratense) and Zigzag Clover (T. medium) - A Picture of Genomic Similarities and Differences.</title>
        <authorList>
            <person name="Dluhosova J."/>
            <person name="Istvanek J."/>
            <person name="Nedelnik J."/>
            <person name="Repkova J."/>
        </authorList>
    </citation>
    <scope>NUCLEOTIDE SEQUENCE [LARGE SCALE GENOMIC DNA]</scope>
    <source>
        <strain evidence="2">cv. 10/8</strain>
        <tissue evidence="1">Leaf</tissue>
    </source>
</reference>
<accession>A0A392V5F1</accession>
<evidence type="ECO:0000313" key="2">
    <source>
        <dbReference type="Proteomes" id="UP000265520"/>
    </source>
</evidence>
<dbReference type="EMBL" id="LXQA011048564">
    <property type="protein sequence ID" value="MCI82643.1"/>
    <property type="molecule type" value="Genomic_DNA"/>
</dbReference>
<proteinExistence type="predicted"/>
<feature type="non-terminal residue" evidence="1">
    <location>
        <position position="1"/>
    </location>
</feature>
<sequence>VGTCFVNCASRRRGWRVAPVSEKNASGTSAKCALRSFMWRVAHLHSSSHALRRT</sequence>
<dbReference type="Proteomes" id="UP000265520">
    <property type="component" value="Unassembled WGS sequence"/>
</dbReference>
<dbReference type="AlphaFoldDB" id="A0A392V5F1"/>
<comment type="caution">
    <text evidence="1">The sequence shown here is derived from an EMBL/GenBank/DDBJ whole genome shotgun (WGS) entry which is preliminary data.</text>
</comment>
<organism evidence="1 2">
    <name type="scientific">Trifolium medium</name>
    <dbReference type="NCBI Taxonomy" id="97028"/>
    <lineage>
        <taxon>Eukaryota</taxon>
        <taxon>Viridiplantae</taxon>
        <taxon>Streptophyta</taxon>
        <taxon>Embryophyta</taxon>
        <taxon>Tracheophyta</taxon>
        <taxon>Spermatophyta</taxon>
        <taxon>Magnoliopsida</taxon>
        <taxon>eudicotyledons</taxon>
        <taxon>Gunneridae</taxon>
        <taxon>Pentapetalae</taxon>
        <taxon>rosids</taxon>
        <taxon>fabids</taxon>
        <taxon>Fabales</taxon>
        <taxon>Fabaceae</taxon>
        <taxon>Papilionoideae</taxon>
        <taxon>50 kb inversion clade</taxon>
        <taxon>NPAAA clade</taxon>
        <taxon>Hologalegina</taxon>
        <taxon>IRL clade</taxon>
        <taxon>Trifolieae</taxon>
        <taxon>Trifolium</taxon>
    </lineage>
</organism>